<keyword evidence="4" id="KW-0762">Sugar transport</keyword>
<dbReference type="AlphaFoldDB" id="A0A0D6MLW4"/>
<gene>
    <name evidence="9" type="ORF">Tasa_028_046</name>
</gene>
<proteinExistence type="predicted"/>
<dbReference type="Proteomes" id="UP000032679">
    <property type="component" value="Unassembled WGS sequence"/>
</dbReference>
<evidence type="ECO:0000256" key="5">
    <source>
        <dbReference type="ARBA" id="ARBA00022679"/>
    </source>
</evidence>
<keyword evidence="6" id="KW-0598">Phosphotransferase system</keyword>
<reference evidence="9 10" key="1">
    <citation type="submission" date="2012-10" db="EMBL/GenBank/DDBJ databases">
        <title>Genome sequencing of Tanticharoenia sakaeratensis NBRC 103193.</title>
        <authorList>
            <person name="Azuma Y."/>
            <person name="Hadano H."/>
            <person name="Hirakawa H."/>
            <person name="Matsushita K."/>
        </authorList>
    </citation>
    <scope>NUCLEOTIDE SEQUENCE [LARGE SCALE GENOMIC DNA]</scope>
    <source>
        <strain evidence="9 10">NBRC 103193</strain>
    </source>
</reference>
<comment type="caution">
    <text evidence="9">The sequence shown here is derived from an EMBL/GenBank/DDBJ whole genome shotgun (WGS) entry which is preliminary data.</text>
</comment>
<keyword evidence="3" id="KW-0963">Cytoplasm</keyword>
<dbReference type="GO" id="GO:0016020">
    <property type="term" value="C:membrane"/>
    <property type="evidence" value="ECO:0007669"/>
    <property type="project" value="InterPro"/>
</dbReference>
<dbReference type="SUPFAM" id="SSF53062">
    <property type="entry name" value="PTS system fructose IIA component-like"/>
    <property type="match status" value="1"/>
</dbReference>
<comment type="subcellular location">
    <subcellularLocation>
        <location evidence="1">Cytoplasm</location>
    </subcellularLocation>
</comment>
<evidence type="ECO:0000256" key="2">
    <source>
        <dbReference type="ARBA" id="ARBA00022448"/>
    </source>
</evidence>
<protein>
    <submittedName>
        <fullName evidence="9">Phosphotransferase enzyme IIA</fullName>
    </submittedName>
</protein>
<dbReference type="InterPro" id="IPR036662">
    <property type="entry name" value="PTS_EIIA_man-typ_sf"/>
</dbReference>
<keyword evidence="10" id="KW-1185">Reference proteome</keyword>
<sequence length="158" mass="16579">MIGLVLVTHGPLGNALRDAAEHVVGPQTQLACVSIDATDDPERRHADLAQALGEVDTGDGALLLTDMFGSTPANLALSFRDGTHVEVLSGVNVPMLVKLAKARPLCGFADCIDRAIAAGRKYLHAACDVPESCLAGARPYREHMLRAASPPHSDQGCC</sequence>
<keyword evidence="2" id="KW-0813">Transport</keyword>
<dbReference type="STRING" id="1231623.Tasa_028_046"/>
<keyword evidence="5 9" id="KW-0808">Transferase</keyword>
<keyword evidence="7" id="KW-0418">Kinase</keyword>
<dbReference type="PROSITE" id="PS51096">
    <property type="entry name" value="PTS_EIIA_TYPE_4"/>
    <property type="match status" value="1"/>
</dbReference>
<dbReference type="PANTHER" id="PTHR33799:SF1">
    <property type="entry name" value="PTS SYSTEM MANNOSE-SPECIFIC EIIAB COMPONENT-RELATED"/>
    <property type="match status" value="1"/>
</dbReference>
<dbReference type="Pfam" id="PF03610">
    <property type="entry name" value="EIIA-man"/>
    <property type="match status" value="1"/>
</dbReference>
<evidence type="ECO:0000256" key="3">
    <source>
        <dbReference type="ARBA" id="ARBA00022490"/>
    </source>
</evidence>
<evidence type="ECO:0000313" key="10">
    <source>
        <dbReference type="Proteomes" id="UP000032679"/>
    </source>
</evidence>
<dbReference type="PANTHER" id="PTHR33799">
    <property type="entry name" value="PTS PERMEASE-RELATED-RELATED"/>
    <property type="match status" value="1"/>
</dbReference>
<dbReference type="EMBL" id="BALE01000028">
    <property type="protein sequence ID" value="GAN54679.1"/>
    <property type="molecule type" value="Genomic_DNA"/>
</dbReference>
<dbReference type="OrthoDB" id="9794368at2"/>
<dbReference type="InterPro" id="IPR004701">
    <property type="entry name" value="PTS_EIIA_man-typ"/>
</dbReference>
<evidence type="ECO:0000313" key="9">
    <source>
        <dbReference type="EMBL" id="GAN54679.1"/>
    </source>
</evidence>
<evidence type="ECO:0000256" key="6">
    <source>
        <dbReference type="ARBA" id="ARBA00022683"/>
    </source>
</evidence>
<evidence type="ECO:0000256" key="7">
    <source>
        <dbReference type="ARBA" id="ARBA00022777"/>
    </source>
</evidence>
<name>A0A0D6MLW4_9PROT</name>
<organism evidence="9 10">
    <name type="scientific">Tanticharoenia sakaeratensis NBRC 103193</name>
    <dbReference type="NCBI Taxonomy" id="1231623"/>
    <lineage>
        <taxon>Bacteria</taxon>
        <taxon>Pseudomonadati</taxon>
        <taxon>Pseudomonadota</taxon>
        <taxon>Alphaproteobacteria</taxon>
        <taxon>Acetobacterales</taxon>
        <taxon>Acetobacteraceae</taxon>
        <taxon>Tanticharoenia</taxon>
    </lineage>
</organism>
<dbReference type="GO" id="GO:0016301">
    <property type="term" value="F:kinase activity"/>
    <property type="evidence" value="ECO:0007669"/>
    <property type="project" value="UniProtKB-KW"/>
</dbReference>
<evidence type="ECO:0000256" key="4">
    <source>
        <dbReference type="ARBA" id="ARBA00022597"/>
    </source>
</evidence>
<evidence type="ECO:0000259" key="8">
    <source>
        <dbReference type="PROSITE" id="PS51096"/>
    </source>
</evidence>
<dbReference type="InterPro" id="IPR051471">
    <property type="entry name" value="Bacterial_PTS_sugar_comp"/>
</dbReference>
<dbReference type="CDD" id="cd00006">
    <property type="entry name" value="PTS_IIA_man"/>
    <property type="match status" value="1"/>
</dbReference>
<dbReference type="GO" id="GO:0009401">
    <property type="term" value="P:phosphoenolpyruvate-dependent sugar phosphotransferase system"/>
    <property type="evidence" value="ECO:0007669"/>
    <property type="project" value="UniProtKB-KW"/>
</dbReference>
<dbReference type="GO" id="GO:0005737">
    <property type="term" value="C:cytoplasm"/>
    <property type="evidence" value="ECO:0007669"/>
    <property type="project" value="UniProtKB-SubCell"/>
</dbReference>
<evidence type="ECO:0000256" key="1">
    <source>
        <dbReference type="ARBA" id="ARBA00004496"/>
    </source>
</evidence>
<dbReference type="Gene3D" id="3.40.50.510">
    <property type="entry name" value="Phosphotransferase system, mannose-type IIA component"/>
    <property type="match status" value="1"/>
</dbReference>
<accession>A0A0D6MLW4</accession>
<dbReference type="InterPro" id="IPR033887">
    <property type="entry name" value="PTS_IIA_man"/>
</dbReference>
<dbReference type="RefSeq" id="WP_048849219.1">
    <property type="nucleotide sequence ID" value="NZ_BALE01000028.1"/>
</dbReference>
<feature type="domain" description="PTS EIIA type-4" evidence="8">
    <location>
        <begin position="1"/>
        <end position="123"/>
    </location>
</feature>